<feature type="transmembrane region" description="Helical" evidence="2">
    <location>
        <begin position="35"/>
        <end position="56"/>
    </location>
</feature>
<keyword evidence="4" id="KW-1185">Reference proteome</keyword>
<reference evidence="3 4" key="1">
    <citation type="submission" date="2020-08" db="EMBL/GenBank/DDBJ databases">
        <title>Genome public.</title>
        <authorList>
            <person name="Liu C."/>
            <person name="Sun Q."/>
        </authorList>
    </citation>
    <scope>NUCLEOTIDE SEQUENCE [LARGE SCALE GENOMIC DNA]</scope>
    <source>
        <strain evidence="3 4">BX10</strain>
    </source>
</reference>
<evidence type="ECO:0000256" key="2">
    <source>
        <dbReference type="SAM" id="Phobius"/>
    </source>
</evidence>
<protein>
    <submittedName>
        <fullName evidence="3">InlB B-repeat-containing protein</fullName>
    </submittedName>
</protein>
<keyword evidence="2" id="KW-1133">Transmembrane helix</keyword>
<accession>A0ABR7NSJ6</accession>
<dbReference type="RefSeq" id="WP_158358372.1">
    <property type="nucleotide sequence ID" value="NZ_JACRTJ010000016.1"/>
</dbReference>
<dbReference type="InterPro" id="IPR042229">
    <property type="entry name" value="Listeria/Bacterioides_rpt_sf"/>
</dbReference>
<keyword evidence="2" id="KW-0812">Transmembrane</keyword>
<organism evidence="3 4">
    <name type="scientific">Enterocloster hominis</name>
    <name type="common">ex Liu et al. 2021</name>
    <dbReference type="NCBI Taxonomy" id="2763663"/>
    <lineage>
        <taxon>Bacteria</taxon>
        <taxon>Bacillati</taxon>
        <taxon>Bacillota</taxon>
        <taxon>Clostridia</taxon>
        <taxon>Lachnospirales</taxon>
        <taxon>Lachnospiraceae</taxon>
        <taxon>Enterocloster</taxon>
    </lineage>
</organism>
<dbReference type="Gene3D" id="2.60.40.4270">
    <property type="entry name" value="Listeria-Bacteroides repeat domain"/>
    <property type="match status" value="1"/>
</dbReference>
<evidence type="ECO:0000313" key="3">
    <source>
        <dbReference type="EMBL" id="MBC8599093.1"/>
    </source>
</evidence>
<name>A0ABR7NSJ6_9FIRM</name>
<dbReference type="NCBIfam" id="TIGR02543">
    <property type="entry name" value="List_Bact_rpt"/>
    <property type="match status" value="1"/>
</dbReference>
<proteinExistence type="predicted"/>
<dbReference type="Pfam" id="PF09479">
    <property type="entry name" value="Flg_new"/>
    <property type="match status" value="1"/>
</dbReference>
<evidence type="ECO:0000256" key="1">
    <source>
        <dbReference type="ARBA" id="ARBA00004196"/>
    </source>
</evidence>
<keyword evidence="2" id="KW-0472">Membrane</keyword>
<dbReference type="InterPro" id="IPR013378">
    <property type="entry name" value="InlB-like_B-rpt"/>
</dbReference>
<sequence>MEDKRENGGSPEQDKGPEREFRGLYKYVKISERSLNWIIIVLGAALVICFGIGYANRGYMVDFDARGGTVVESQKRMYGDLVTVPEEPVREGSVFEGWYTDENLTIPWDLSKDTVTGPMTLYAKWRDK</sequence>
<gene>
    <name evidence="3" type="ORF">H8708_07590</name>
</gene>
<dbReference type="EMBL" id="JACRTJ010000016">
    <property type="protein sequence ID" value="MBC8599093.1"/>
    <property type="molecule type" value="Genomic_DNA"/>
</dbReference>
<comment type="subcellular location">
    <subcellularLocation>
        <location evidence="1">Cell envelope</location>
    </subcellularLocation>
</comment>
<comment type="caution">
    <text evidence="3">The sequence shown here is derived from an EMBL/GenBank/DDBJ whole genome shotgun (WGS) entry which is preliminary data.</text>
</comment>
<evidence type="ECO:0000313" key="4">
    <source>
        <dbReference type="Proteomes" id="UP000647491"/>
    </source>
</evidence>
<dbReference type="Proteomes" id="UP000647491">
    <property type="component" value="Unassembled WGS sequence"/>
</dbReference>